<dbReference type="InterPro" id="IPR005565">
    <property type="entry name" value="Hemolysn_activator_HlyB_C"/>
</dbReference>
<sequence length="600" mass="64176">MRDKGLARTTGLKRLALAATMLMPVAALAQVAPRAPTREELTRGQLPGDAAREGSRLSVVGGVERAPCPLADPRYANVTVNFADVQFDGLRVVDPAALKDSWNDLAGRDVPIASLCEVRDRVATALRTMGYLAAVQVPPQRIGKGGTVRFDIFMAKLVAIEIRGNAGYSEKLIAAHMEALKGQPVFNVREAERHLLLARDLPGYDVRLALRPAGTAPGEVVGEVQVVRQRVEMDVNVQNLGSNAVGRFGGLARVRFNDMTGMGDSTVFSIFNTAQPSEQTVLQVGHSMALGHDGLRLSGDLTYAWSKPGIAGAPLSSETLIATAALSYPLVRRQVHTLLATGGLDVVNQDLRFGTGGVKVPLSRDRIRVLFLRLEGEVIDPDSIVSTTGYSGIEPKWRIGGAMEVRQGVSALGASEACGPAAANCAYPAIAISQLDGDPSAFVLRASALAEYRPVPDVTFSLASRAQYSPDILLSYEQMSAGNYTVGRGYDPGILTGDSGVGIAAELRYGRITPKGPGAVALQPFVFFDGAWMWHQSANYAGLDPQKLYSAGGGVRVTWSNHARLDLTAATPLRKAGFQTERGDTRLLFSFTTQLVPWRR</sequence>
<feature type="domain" description="Haemolysin activator HlyB C-terminal" evidence="6">
    <location>
        <begin position="400"/>
        <end position="556"/>
    </location>
</feature>
<evidence type="ECO:0000313" key="8">
    <source>
        <dbReference type="EMBL" id="KKW91986.1"/>
    </source>
</evidence>
<evidence type="ECO:0000256" key="2">
    <source>
        <dbReference type="ARBA" id="ARBA00022692"/>
    </source>
</evidence>
<keyword evidence="1" id="KW-0472">Membrane</keyword>
<evidence type="ECO:0000256" key="5">
    <source>
        <dbReference type="SAM" id="SignalP"/>
    </source>
</evidence>
<dbReference type="GO" id="GO:0008320">
    <property type="term" value="F:protein transmembrane transporter activity"/>
    <property type="evidence" value="ECO:0007669"/>
    <property type="project" value="TreeGrafter"/>
</dbReference>
<dbReference type="GO" id="GO:0098046">
    <property type="term" value="C:type V protein secretion system complex"/>
    <property type="evidence" value="ECO:0007669"/>
    <property type="project" value="TreeGrafter"/>
</dbReference>
<evidence type="ECO:0000256" key="1">
    <source>
        <dbReference type="ARBA" id="ARBA00022452"/>
    </source>
</evidence>
<keyword evidence="3" id="KW-0998">Cell outer membrane</keyword>
<dbReference type="InterPro" id="IPR013686">
    <property type="entry name" value="Polypept-transport_assoc_ShlB"/>
</dbReference>
<dbReference type="Pfam" id="PF08479">
    <property type="entry name" value="POTRA_2"/>
    <property type="match status" value="1"/>
</dbReference>
<evidence type="ECO:0000256" key="4">
    <source>
        <dbReference type="SAM" id="MobiDB-lite"/>
    </source>
</evidence>
<accession>A0A0M3ASR7</accession>
<dbReference type="Gene3D" id="3.10.20.310">
    <property type="entry name" value="membrane protein fhac"/>
    <property type="match status" value="1"/>
</dbReference>
<keyword evidence="5" id="KW-0732">Signal</keyword>
<evidence type="ECO:0000259" key="7">
    <source>
        <dbReference type="Pfam" id="PF08479"/>
    </source>
</evidence>
<dbReference type="PANTHER" id="PTHR34597:SF6">
    <property type="entry name" value="BLR6126 PROTEIN"/>
    <property type="match status" value="1"/>
</dbReference>
<feature type="chain" id="PRO_5005650721" evidence="5">
    <location>
        <begin position="30"/>
        <end position="600"/>
    </location>
</feature>
<gene>
    <name evidence="8" type="ORF">YP76_12975</name>
</gene>
<dbReference type="STRING" id="56193.YP76_12975"/>
<feature type="signal peptide" evidence="5">
    <location>
        <begin position="1"/>
        <end position="29"/>
    </location>
</feature>
<dbReference type="InterPro" id="IPR051544">
    <property type="entry name" value="TPS_OM_transporter"/>
</dbReference>
<keyword evidence="1" id="KW-1134">Transmembrane beta strand</keyword>
<dbReference type="Gene3D" id="2.40.160.50">
    <property type="entry name" value="membrane protein fhac: a member of the omp85/tpsb transporter family"/>
    <property type="match status" value="1"/>
</dbReference>
<dbReference type="PATRIC" id="fig|56193.3.peg.2701"/>
<dbReference type="AlphaFoldDB" id="A0A0M3ASR7"/>
<proteinExistence type="predicted"/>
<comment type="caution">
    <text evidence="8">The sequence shown here is derived from an EMBL/GenBank/DDBJ whole genome shotgun (WGS) entry which is preliminary data.</text>
</comment>
<dbReference type="RefSeq" id="WP_046763992.1">
    <property type="nucleotide sequence ID" value="NZ_LBIC01000005.1"/>
</dbReference>
<protein>
    <submittedName>
        <fullName evidence="8">Hemin transporter</fullName>
    </submittedName>
</protein>
<keyword evidence="2" id="KW-0812">Transmembrane</keyword>
<dbReference type="EMBL" id="LBIC01000005">
    <property type="protein sequence ID" value="KKW91986.1"/>
    <property type="molecule type" value="Genomic_DNA"/>
</dbReference>
<dbReference type="Proteomes" id="UP000033874">
    <property type="component" value="Unassembled WGS sequence"/>
</dbReference>
<feature type="domain" description="Polypeptide-transport-associated ShlB-type" evidence="7">
    <location>
        <begin position="84"/>
        <end position="150"/>
    </location>
</feature>
<dbReference type="GO" id="GO:0046819">
    <property type="term" value="P:protein secretion by the type V secretion system"/>
    <property type="evidence" value="ECO:0007669"/>
    <property type="project" value="TreeGrafter"/>
</dbReference>
<keyword evidence="9" id="KW-1185">Reference proteome</keyword>
<evidence type="ECO:0000259" key="6">
    <source>
        <dbReference type="Pfam" id="PF03865"/>
    </source>
</evidence>
<organism evidence="8 9">
    <name type="scientific">Sphingobium chungbukense</name>
    <dbReference type="NCBI Taxonomy" id="56193"/>
    <lineage>
        <taxon>Bacteria</taxon>
        <taxon>Pseudomonadati</taxon>
        <taxon>Pseudomonadota</taxon>
        <taxon>Alphaproteobacteria</taxon>
        <taxon>Sphingomonadales</taxon>
        <taxon>Sphingomonadaceae</taxon>
        <taxon>Sphingobium</taxon>
    </lineage>
</organism>
<dbReference type="PANTHER" id="PTHR34597">
    <property type="entry name" value="SLR1661 PROTEIN"/>
    <property type="match status" value="1"/>
</dbReference>
<evidence type="ECO:0000256" key="3">
    <source>
        <dbReference type="ARBA" id="ARBA00023237"/>
    </source>
</evidence>
<name>A0A0M3ASR7_9SPHN</name>
<reference evidence="8 9" key="1">
    <citation type="submission" date="2015-04" db="EMBL/GenBank/DDBJ databases">
        <title>Genome sequence of aromatic hydrocarbons-degrading Sphingobium chungbukense DJ77.</title>
        <authorList>
            <person name="Kim Y.-C."/>
            <person name="Chae J.-C."/>
        </authorList>
    </citation>
    <scope>NUCLEOTIDE SEQUENCE [LARGE SCALE GENOMIC DNA]</scope>
    <source>
        <strain evidence="8 9">DJ77</strain>
    </source>
</reference>
<dbReference type="Pfam" id="PF03865">
    <property type="entry name" value="ShlB"/>
    <property type="match status" value="1"/>
</dbReference>
<feature type="region of interest" description="Disordered" evidence="4">
    <location>
        <begin position="34"/>
        <end position="53"/>
    </location>
</feature>
<evidence type="ECO:0000313" key="9">
    <source>
        <dbReference type="Proteomes" id="UP000033874"/>
    </source>
</evidence>